<proteinExistence type="predicted"/>
<evidence type="ECO:0000256" key="5">
    <source>
        <dbReference type="ARBA" id="ARBA00022989"/>
    </source>
</evidence>
<sequence>MSDDSRARRESRRRLSPIWIVPIVALLIGAWMVWHNIASRGPQITIEMETAEGIEAGKTLIKTRNVEVGKVESVRLSDDLDKTIVTARMSKDSERMLNEDSRVWVVKPRIGREGISGLNTVLSGAYIQLQPGGSRTEENHFVALEQPPVTTQDAKGLRIDLTSNDGSVLSDGDPVTYEGVVVGRVEASEFRTSEKEMHYTLYIDSPYDELVTSTTRFWSTSGVSLRLDSQGLQVDIGSLESILSGGVAFGIPEDLPRGRPVVENTSFMLYSDQEEAREGSFHQAIDYVIMVDDTVRGLSRGAPVEFRGVRLGTVVSVPYRLTHQRVRTLSSFEIPVLIRIEPERLEGQVDDEGVAQWKKRLERLFKRGMRATLKSGNLLTGALFVDLDFYDNPPPYKPDDFDDIEVMPSVSGGLAQMEAKLNALLDKLNALDVEPVLNNLNKTLSASESLVKRLDKTAGHVDSLLGSDAIQKLPGDISASIDNLNRTLNGLTPDSSAYRKLEGDLDRLDRVLKKAEPLLDTLEKNPSSLIFDKPTTRDPIPRAQ</sequence>
<dbReference type="InterPro" id="IPR003399">
    <property type="entry name" value="Mce/MlaD"/>
</dbReference>
<organism evidence="10 11">
    <name type="scientific">Cobetia crustatorum</name>
    <dbReference type="NCBI Taxonomy" id="553385"/>
    <lineage>
        <taxon>Bacteria</taxon>
        <taxon>Pseudomonadati</taxon>
        <taxon>Pseudomonadota</taxon>
        <taxon>Gammaproteobacteria</taxon>
        <taxon>Oceanospirillales</taxon>
        <taxon>Halomonadaceae</taxon>
        <taxon>Cobetia</taxon>
    </lineage>
</organism>
<keyword evidence="2" id="KW-1003">Cell membrane</keyword>
<keyword evidence="4 8" id="KW-0812">Transmembrane</keyword>
<keyword evidence="5 8" id="KW-1133">Transmembrane helix</keyword>
<evidence type="ECO:0000256" key="2">
    <source>
        <dbReference type="ARBA" id="ARBA00022475"/>
    </source>
</evidence>
<dbReference type="Proteomes" id="UP000319941">
    <property type="component" value="Unassembled WGS sequence"/>
</dbReference>
<keyword evidence="11" id="KW-1185">Reference proteome</keyword>
<dbReference type="STRING" id="553385.GCA_000591415_00065"/>
<evidence type="ECO:0000313" key="11">
    <source>
        <dbReference type="Proteomes" id="UP000319941"/>
    </source>
</evidence>
<keyword evidence="7" id="KW-0175">Coiled coil</keyword>
<evidence type="ECO:0000256" key="4">
    <source>
        <dbReference type="ARBA" id="ARBA00022692"/>
    </source>
</evidence>
<evidence type="ECO:0000259" key="9">
    <source>
        <dbReference type="Pfam" id="PF02470"/>
    </source>
</evidence>
<feature type="domain" description="Mce/MlaD" evidence="9">
    <location>
        <begin position="287"/>
        <end position="389"/>
    </location>
</feature>
<keyword evidence="3" id="KW-0997">Cell inner membrane</keyword>
<dbReference type="EMBL" id="VNFH01000001">
    <property type="protein sequence ID" value="TVU73700.1"/>
    <property type="molecule type" value="Genomic_DNA"/>
</dbReference>
<evidence type="ECO:0000256" key="8">
    <source>
        <dbReference type="SAM" id="Phobius"/>
    </source>
</evidence>
<dbReference type="OrthoDB" id="9806984at2"/>
<dbReference type="PANTHER" id="PTHR30462:SF2">
    <property type="entry name" value="INTERMEMBRANE TRANSPORT PROTEIN PQIB"/>
    <property type="match status" value="1"/>
</dbReference>
<dbReference type="NCBIfam" id="NF008070">
    <property type="entry name" value="PRK10807.1"/>
    <property type="match status" value="1"/>
</dbReference>
<keyword evidence="6 8" id="KW-0472">Membrane</keyword>
<protein>
    <submittedName>
        <fullName evidence="10">Intermembrane transport protein PqiB</fullName>
    </submittedName>
</protein>
<feature type="domain" description="Mce/MlaD" evidence="9">
    <location>
        <begin position="156"/>
        <end position="216"/>
    </location>
</feature>
<dbReference type="AlphaFoldDB" id="A0A558HX47"/>
<dbReference type="GO" id="GO:0005886">
    <property type="term" value="C:plasma membrane"/>
    <property type="evidence" value="ECO:0007669"/>
    <property type="project" value="UniProtKB-SubCell"/>
</dbReference>
<evidence type="ECO:0000256" key="7">
    <source>
        <dbReference type="SAM" id="Coils"/>
    </source>
</evidence>
<comment type="subcellular location">
    <subcellularLocation>
        <location evidence="1">Cell inner membrane</location>
    </subcellularLocation>
</comment>
<evidence type="ECO:0000256" key="3">
    <source>
        <dbReference type="ARBA" id="ARBA00022519"/>
    </source>
</evidence>
<evidence type="ECO:0000256" key="6">
    <source>
        <dbReference type="ARBA" id="ARBA00023136"/>
    </source>
</evidence>
<accession>A0A558HX47</accession>
<evidence type="ECO:0000256" key="1">
    <source>
        <dbReference type="ARBA" id="ARBA00004533"/>
    </source>
</evidence>
<feature type="domain" description="Mce/MlaD" evidence="9">
    <location>
        <begin position="41"/>
        <end position="132"/>
    </location>
</feature>
<reference evidence="10 11" key="1">
    <citation type="submission" date="2019-07" db="EMBL/GenBank/DDBJ databases">
        <title>Diversity of Bacteria from Kongsfjorden, Arctic.</title>
        <authorList>
            <person name="Yu Y."/>
        </authorList>
    </citation>
    <scope>NUCLEOTIDE SEQUENCE [LARGE SCALE GENOMIC DNA]</scope>
    <source>
        <strain evidence="10 11">SM1923</strain>
    </source>
</reference>
<evidence type="ECO:0000313" key="10">
    <source>
        <dbReference type="EMBL" id="TVU73700.1"/>
    </source>
</evidence>
<feature type="coiled-coil region" evidence="7">
    <location>
        <begin position="414"/>
        <end position="457"/>
    </location>
</feature>
<dbReference type="RefSeq" id="WP_024950512.1">
    <property type="nucleotide sequence ID" value="NZ_CAWOWR010000001.1"/>
</dbReference>
<name>A0A558HX47_9GAMM</name>
<feature type="transmembrane region" description="Helical" evidence="8">
    <location>
        <begin position="15"/>
        <end position="34"/>
    </location>
</feature>
<gene>
    <name evidence="10" type="primary">pqiB</name>
    <name evidence="10" type="ORF">FQP86_01095</name>
</gene>
<dbReference type="InterPro" id="IPR051800">
    <property type="entry name" value="PqiA-PqiB_transport"/>
</dbReference>
<comment type="caution">
    <text evidence="10">The sequence shown here is derived from an EMBL/GenBank/DDBJ whole genome shotgun (WGS) entry which is preliminary data.</text>
</comment>
<dbReference type="PANTHER" id="PTHR30462">
    <property type="entry name" value="INTERMEMBRANE TRANSPORT PROTEIN PQIB-RELATED"/>
    <property type="match status" value="1"/>
</dbReference>
<dbReference type="Pfam" id="PF02470">
    <property type="entry name" value="MlaD"/>
    <property type="match status" value="3"/>
</dbReference>